<dbReference type="Proteomes" id="UP000824112">
    <property type="component" value="Unassembled WGS sequence"/>
</dbReference>
<feature type="transmembrane region" description="Helical" evidence="8">
    <location>
        <begin position="310"/>
        <end position="327"/>
    </location>
</feature>
<feature type="transmembrane region" description="Helical" evidence="8">
    <location>
        <begin position="89"/>
        <end position="107"/>
    </location>
</feature>
<feature type="transmembrane region" description="Helical" evidence="8">
    <location>
        <begin position="168"/>
        <end position="198"/>
    </location>
</feature>
<feature type="transmembrane region" description="Helical" evidence="8">
    <location>
        <begin position="204"/>
        <end position="225"/>
    </location>
</feature>
<reference evidence="10" key="1">
    <citation type="submission" date="2020-10" db="EMBL/GenBank/DDBJ databases">
        <authorList>
            <person name="Gilroy R."/>
        </authorList>
    </citation>
    <scope>NUCLEOTIDE SEQUENCE</scope>
    <source>
        <strain evidence="10">CHK158-818</strain>
    </source>
</reference>
<sequence>MQINTRKALLLILVLISIFTLLPYIGIINFHTKGEPREAIVAVSMLNHQNWILPVNNGGDIAYKPPLFHWAIALFSLPEGYVSEYTSRLPSAIAVIVMAICCFLFFAKRVSNSTAFLSVLLTISTFEIHRAAMASRVDMVMTMFMVLSFLQLYKWNEKGAQGISLVSAILMGCATLTKGPVGIVLPCAIIGLFMLIRGQNFFKVVWKCTLTAVVSCVLPAIWYYLAYKQGGDAFLSLVMEENFGRFMGKMSYESHEQPIIYYFYITLAGFIPWSVLLLISLFTLSYKWPSGKFSQKWTTFKQSITGMSDARLYSLICIVVVFVFFCIPKSKRSVYIMSIYPFVALFLAEYMFYLFRNKQVAWRIFGTFLSVLIGVALVLLLIVRFVKTEMLLSAIPVLGNVSDYIFALQESSISFWAIIAAVCTVASILTIYRSRKDCCSNNRYLYAVVSLFFCFQVVLDAYVLPSVLNQKSMLPFAREVIKVVPEGKIYSYVATPMLRFFVVNFYANDRVVDFEKEQPAEGYLLVGKNDFEDIREKYSDSYDFQPVLISSQKGNDIRDIVYLYSFSKVVQ</sequence>
<evidence type="ECO:0000313" key="11">
    <source>
        <dbReference type="Proteomes" id="UP000824112"/>
    </source>
</evidence>
<feature type="transmembrane region" description="Helical" evidence="8">
    <location>
        <begin position="259"/>
        <end position="284"/>
    </location>
</feature>
<dbReference type="GO" id="GO:0005886">
    <property type="term" value="C:plasma membrane"/>
    <property type="evidence" value="ECO:0007669"/>
    <property type="project" value="UniProtKB-SubCell"/>
</dbReference>
<comment type="caution">
    <text evidence="10">The sequence shown here is derived from an EMBL/GenBank/DDBJ whole genome shotgun (WGS) entry which is preliminary data.</text>
</comment>
<protein>
    <submittedName>
        <fullName evidence="10">Glycosyltransferase family 39 protein</fullName>
    </submittedName>
</protein>
<feature type="transmembrane region" description="Helical" evidence="8">
    <location>
        <begin position="413"/>
        <end position="432"/>
    </location>
</feature>
<dbReference type="PANTHER" id="PTHR33908:SF3">
    <property type="entry name" value="UNDECAPRENYL PHOSPHATE-ALPHA-4-AMINO-4-DEOXY-L-ARABINOSE ARABINOSYL TRANSFERASE"/>
    <property type="match status" value="1"/>
</dbReference>
<feature type="transmembrane region" description="Helical" evidence="8">
    <location>
        <begin position="334"/>
        <end position="355"/>
    </location>
</feature>
<evidence type="ECO:0000256" key="4">
    <source>
        <dbReference type="ARBA" id="ARBA00022679"/>
    </source>
</evidence>
<gene>
    <name evidence="10" type="ORF">IAB03_03685</name>
</gene>
<comment type="subcellular location">
    <subcellularLocation>
        <location evidence="1">Cell membrane</location>
        <topology evidence="1">Multi-pass membrane protein</topology>
    </subcellularLocation>
</comment>
<dbReference type="GO" id="GO:0010041">
    <property type="term" value="P:response to iron(III) ion"/>
    <property type="evidence" value="ECO:0007669"/>
    <property type="project" value="TreeGrafter"/>
</dbReference>
<evidence type="ECO:0000313" key="10">
    <source>
        <dbReference type="EMBL" id="HIU54894.1"/>
    </source>
</evidence>
<feature type="transmembrane region" description="Helical" evidence="8">
    <location>
        <begin position="9"/>
        <end position="28"/>
    </location>
</feature>
<dbReference type="AlphaFoldDB" id="A0A9D1M756"/>
<evidence type="ECO:0000259" key="9">
    <source>
        <dbReference type="Pfam" id="PF13231"/>
    </source>
</evidence>
<organism evidence="10 11">
    <name type="scientific">Candidatus Gallibacteroides avistercoris</name>
    <dbReference type="NCBI Taxonomy" id="2840833"/>
    <lineage>
        <taxon>Bacteria</taxon>
        <taxon>Pseudomonadati</taxon>
        <taxon>Bacteroidota</taxon>
        <taxon>Bacteroidia</taxon>
        <taxon>Bacteroidales</taxon>
        <taxon>Bacteroidaceae</taxon>
        <taxon>Bacteroidaceae incertae sedis</taxon>
        <taxon>Candidatus Gallibacteroides</taxon>
    </lineage>
</organism>
<keyword evidence="5 8" id="KW-0812">Transmembrane</keyword>
<feature type="transmembrane region" description="Helical" evidence="8">
    <location>
        <begin position="114"/>
        <end position="133"/>
    </location>
</feature>
<keyword evidence="7 8" id="KW-0472">Membrane</keyword>
<dbReference type="EMBL" id="DVNA01000086">
    <property type="protein sequence ID" value="HIU54894.1"/>
    <property type="molecule type" value="Genomic_DNA"/>
</dbReference>
<evidence type="ECO:0000256" key="1">
    <source>
        <dbReference type="ARBA" id="ARBA00004651"/>
    </source>
</evidence>
<feature type="transmembrane region" description="Helical" evidence="8">
    <location>
        <begin position="361"/>
        <end position="383"/>
    </location>
</feature>
<keyword evidence="3" id="KW-0328">Glycosyltransferase</keyword>
<name>A0A9D1M756_9BACT</name>
<accession>A0A9D1M756</accession>
<keyword evidence="2" id="KW-1003">Cell membrane</keyword>
<feature type="domain" description="Glycosyltransferase RgtA/B/C/D-like" evidence="9">
    <location>
        <begin position="64"/>
        <end position="222"/>
    </location>
</feature>
<reference evidence="10" key="2">
    <citation type="journal article" date="2021" name="PeerJ">
        <title>Extensive microbial diversity within the chicken gut microbiome revealed by metagenomics and culture.</title>
        <authorList>
            <person name="Gilroy R."/>
            <person name="Ravi A."/>
            <person name="Getino M."/>
            <person name="Pursley I."/>
            <person name="Horton D.L."/>
            <person name="Alikhan N.F."/>
            <person name="Baker D."/>
            <person name="Gharbi K."/>
            <person name="Hall N."/>
            <person name="Watson M."/>
            <person name="Adriaenssens E.M."/>
            <person name="Foster-Nyarko E."/>
            <person name="Jarju S."/>
            <person name="Secka A."/>
            <person name="Antonio M."/>
            <person name="Oren A."/>
            <person name="Chaudhuri R.R."/>
            <person name="La Ragione R."/>
            <person name="Hildebrand F."/>
            <person name="Pallen M.J."/>
        </authorList>
    </citation>
    <scope>NUCLEOTIDE SEQUENCE</scope>
    <source>
        <strain evidence="10">CHK158-818</strain>
    </source>
</reference>
<dbReference type="GO" id="GO:0016763">
    <property type="term" value="F:pentosyltransferase activity"/>
    <property type="evidence" value="ECO:0007669"/>
    <property type="project" value="TreeGrafter"/>
</dbReference>
<evidence type="ECO:0000256" key="2">
    <source>
        <dbReference type="ARBA" id="ARBA00022475"/>
    </source>
</evidence>
<keyword evidence="6 8" id="KW-1133">Transmembrane helix</keyword>
<dbReference type="Pfam" id="PF13231">
    <property type="entry name" value="PMT_2"/>
    <property type="match status" value="1"/>
</dbReference>
<evidence type="ECO:0000256" key="6">
    <source>
        <dbReference type="ARBA" id="ARBA00022989"/>
    </source>
</evidence>
<feature type="transmembrane region" description="Helical" evidence="8">
    <location>
        <begin position="444"/>
        <end position="464"/>
    </location>
</feature>
<evidence type="ECO:0000256" key="5">
    <source>
        <dbReference type="ARBA" id="ARBA00022692"/>
    </source>
</evidence>
<evidence type="ECO:0000256" key="7">
    <source>
        <dbReference type="ARBA" id="ARBA00023136"/>
    </source>
</evidence>
<dbReference type="GO" id="GO:0009103">
    <property type="term" value="P:lipopolysaccharide biosynthetic process"/>
    <property type="evidence" value="ECO:0007669"/>
    <property type="project" value="UniProtKB-ARBA"/>
</dbReference>
<proteinExistence type="predicted"/>
<evidence type="ECO:0000256" key="3">
    <source>
        <dbReference type="ARBA" id="ARBA00022676"/>
    </source>
</evidence>
<evidence type="ECO:0000256" key="8">
    <source>
        <dbReference type="SAM" id="Phobius"/>
    </source>
</evidence>
<dbReference type="InterPro" id="IPR038731">
    <property type="entry name" value="RgtA/B/C-like"/>
</dbReference>
<dbReference type="PANTHER" id="PTHR33908">
    <property type="entry name" value="MANNOSYLTRANSFERASE YKCB-RELATED"/>
    <property type="match status" value="1"/>
</dbReference>
<keyword evidence="4" id="KW-0808">Transferase</keyword>
<dbReference type="InterPro" id="IPR050297">
    <property type="entry name" value="LipidA_mod_glycosyltrf_83"/>
</dbReference>